<reference evidence="1 2" key="1">
    <citation type="submission" date="2021-05" db="EMBL/GenBank/DDBJ databases">
        <title>Comparative genomic studies on the polysaccharide-degrading batcterial strains of the Flammeovirga genus.</title>
        <authorList>
            <person name="Zewei F."/>
            <person name="Zheng Z."/>
            <person name="Yu L."/>
            <person name="Ruyue G."/>
            <person name="Yanhong M."/>
            <person name="Yuanyuan C."/>
            <person name="Jingyan G."/>
            <person name="Wenjun H."/>
        </authorList>
    </citation>
    <scope>NUCLEOTIDE SEQUENCE [LARGE SCALE GENOMIC DNA]</scope>
    <source>
        <strain evidence="1 2">NBRC:100898</strain>
    </source>
</reference>
<protein>
    <submittedName>
        <fullName evidence="1">DUF4269 domain-containing protein</fullName>
    </submittedName>
</protein>
<sequence length="176" mass="20506">MIHDFINIDYLKNGNQIQRKSYKIIQKIELFSILKDHKPILTGTIPIDINIEESDLDVICEVNDFDSFRQKVEKHFSEYDGFSYSGMMNRNDKECVTFNFFVDGMEIELYGENKPAAQQNAYRHMLIEYHFLNKLGDDFKKKIIALKKAGLKTEPAFAKLLNLEGDPYEALLNVQL</sequence>
<accession>A0AAX1N7J4</accession>
<proteinExistence type="predicted"/>
<dbReference type="KEGG" id="fya:KMW28_07555"/>
<dbReference type="AlphaFoldDB" id="A0AAX1N7J4"/>
<dbReference type="Pfam" id="PF14091">
    <property type="entry name" value="DUF4269"/>
    <property type="match status" value="1"/>
</dbReference>
<evidence type="ECO:0000313" key="2">
    <source>
        <dbReference type="Proteomes" id="UP000678679"/>
    </source>
</evidence>
<gene>
    <name evidence="1" type="ORF">KMW28_07555</name>
</gene>
<dbReference type="Proteomes" id="UP000678679">
    <property type="component" value="Chromosome 1"/>
</dbReference>
<keyword evidence="2" id="KW-1185">Reference proteome</keyword>
<name>A0AAX1N7J4_9BACT</name>
<evidence type="ECO:0000313" key="1">
    <source>
        <dbReference type="EMBL" id="QWG03432.1"/>
    </source>
</evidence>
<organism evidence="1 2">
    <name type="scientific">Flammeovirga yaeyamensis</name>
    <dbReference type="NCBI Taxonomy" id="367791"/>
    <lineage>
        <taxon>Bacteria</taxon>
        <taxon>Pseudomonadati</taxon>
        <taxon>Bacteroidota</taxon>
        <taxon>Cytophagia</taxon>
        <taxon>Cytophagales</taxon>
        <taxon>Flammeovirgaceae</taxon>
        <taxon>Flammeovirga</taxon>
    </lineage>
</organism>
<dbReference type="EMBL" id="CP076132">
    <property type="protein sequence ID" value="QWG03432.1"/>
    <property type="molecule type" value="Genomic_DNA"/>
</dbReference>
<dbReference type="InterPro" id="IPR025365">
    <property type="entry name" value="DUF4269"/>
</dbReference>
<dbReference type="RefSeq" id="WP_169663938.1">
    <property type="nucleotide sequence ID" value="NZ_CP076132.1"/>
</dbReference>